<accession>A0A6L6XSR1</accession>
<keyword evidence="1" id="KW-1133">Transmembrane helix</keyword>
<feature type="transmembrane region" description="Helical" evidence="1">
    <location>
        <begin position="6"/>
        <end position="33"/>
    </location>
</feature>
<dbReference type="RefSeq" id="WP_157342429.1">
    <property type="nucleotide sequence ID" value="NZ_WSEK01000004.1"/>
</dbReference>
<organism evidence="2 3">
    <name type="scientific">Nocardioides agri</name>
    <dbReference type="NCBI Taxonomy" id="2682843"/>
    <lineage>
        <taxon>Bacteria</taxon>
        <taxon>Bacillati</taxon>
        <taxon>Actinomycetota</taxon>
        <taxon>Actinomycetes</taxon>
        <taxon>Propionibacteriales</taxon>
        <taxon>Nocardioidaceae</taxon>
        <taxon>Nocardioides</taxon>
    </lineage>
</organism>
<evidence type="ECO:0008006" key="4">
    <source>
        <dbReference type="Google" id="ProtNLM"/>
    </source>
</evidence>
<keyword evidence="1" id="KW-0472">Membrane</keyword>
<dbReference type="SUPFAM" id="SSF50969">
    <property type="entry name" value="YVTN repeat-like/Quinoprotein amine dehydrogenase"/>
    <property type="match status" value="1"/>
</dbReference>
<evidence type="ECO:0000313" key="3">
    <source>
        <dbReference type="Proteomes" id="UP000473525"/>
    </source>
</evidence>
<dbReference type="EMBL" id="WSEK01000004">
    <property type="protein sequence ID" value="MVQ49657.1"/>
    <property type="molecule type" value="Genomic_DNA"/>
</dbReference>
<comment type="caution">
    <text evidence="2">The sequence shown here is derived from an EMBL/GenBank/DDBJ whole genome shotgun (WGS) entry which is preliminary data.</text>
</comment>
<feature type="transmembrane region" description="Helical" evidence="1">
    <location>
        <begin position="45"/>
        <end position="64"/>
    </location>
</feature>
<sequence length="463" mass="48019">MRFARTIVLTAVGVLWWLLGPLVLLAALGLLLVPRVRAWMRPTRRVVLAWVATVAVLAGVVVLVPDGWLPIAPGPGRWGAPAYVGRPAGTQGVAGPIGESPTVTTRAYGVGDCERLVVGGEGRLVAMCGGEHPVLRLVDATSLRQRARTELPGAGCDGRLAAAGTQVVATSGQRVLVVDSDDLAIAASFDLAERLAADDCVVGLGVDGGRAWFVTAGGVAGVVAKGRVRTVELGDRVEQDLAVGNAGVYIAGDEALHRVGLRGDEPVVAWSSAYEEGGERGAAPVVLRSGLVAVADNRDPRLQVVLHRADTGEVKCRAEVFDDGSGAADGGLVAAGDDVVVTNAHGYAGPLSTILGRTTDRGVATVSADCAMRWTLELDVPSGAPAVSTDDGLVYVWSKRHSWLGVDAWYLSAIELRSGRLVWARRVGLNGLHDNHGGSVVLGPERAAYAPVLGGLVRVADRG</sequence>
<dbReference type="InterPro" id="IPR011044">
    <property type="entry name" value="Quino_amine_DH_bsu"/>
</dbReference>
<evidence type="ECO:0000256" key="1">
    <source>
        <dbReference type="SAM" id="Phobius"/>
    </source>
</evidence>
<dbReference type="Gene3D" id="2.130.10.10">
    <property type="entry name" value="YVTN repeat-like/Quinoprotein amine dehydrogenase"/>
    <property type="match status" value="1"/>
</dbReference>
<protein>
    <recommendedName>
        <fullName evidence="4">PQQ-binding-like beta-propeller repeat protein</fullName>
    </recommendedName>
</protein>
<reference evidence="2 3" key="1">
    <citation type="submission" date="2019-12" db="EMBL/GenBank/DDBJ databases">
        <authorList>
            <person name="Huq M.A."/>
        </authorList>
    </citation>
    <scope>NUCLEOTIDE SEQUENCE [LARGE SCALE GENOMIC DNA]</scope>
    <source>
        <strain evidence="2 3">MAH-18</strain>
    </source>
</reference>
<evidence type="ECO:0000313" key="2">
    <source>
        <dbReference type="EMBL" id="MVQ49657.1"/>
    </source>
</evidence>
<proteinExistence type="predicted"/>
<dbReference type="Proteomes" id="UP000473525">
    <property type="component" value="Unassembled WGS sequence"/>
</dbReference>
<gene>
    <name evidence="2" type="ORF">GON03_10735</name>
</gene>
<dbReference type="InterPro" id="IPR015943">
    <property type="entry name" value="WD40/YVTN_repeat-like_dom_sf"/>
</dbReference>
<name>A0A6L6XSR1_9ACTN</name>
<dbReference type="AlphaFoldDB" id="A0A6L6XSR1"/>
<keyword evidence="3" id="KW-1185">Reference proteome</keyword>
<keyword evidence="1" id="KW-0812">Transmembrane</keyword>